<comment type="caution">
    <text evidence="3">The sequence shown here is derived from an EMBL/GenBank/DDBJ whole genome shotgun (WGS) entry which is preliminary data.</text>
</comment>
<feature type="chain" id="PRO_5029829840" evidence="2">
    <location>
        <begin position="24"/>
        <end position="283"/>
    </location>
</feature>
<evidence type="ECO:0000313" key="4">
    <source>
        <dbReference type="Proteomes" id="UP000591131"/>
    </source>
</evidence>
<dbReference type="OrthoDB" id="60827at2759"/>
<protein>
    <submittedName>
        <fullName evidence="3">Uncharacterized protein</fullName>
    </submittedName>
</protein>
<sequence>MKHHGAVLATVLSLGCYIQDVTAYYTRGRTSAEPGEETKSLEELHAEALAEGFNLVVYHGGDHATQQQTVVDAFREAYPDINLTMVVDYSKYHNARIDNQLDTNTLVPDIVALQTLQDYPRWKREGQLLHYKPAGFSAVYDGFKDTADGAWLSHAVYTFSYFYDTDILESHGLNPPATAEELADPKYTDLIASAYPHDDDASMFLYWRYVQNYGWDWARNLSKSNVDFNRGSHTPRVALEQRRKAIGMAGSAPRLPTVEVAIGPNATSEYLAWGQRMAILRKA</sequence>
<feature type="signal peptide" evidence="2">
    <location>
        <begin position="1"/>
        <end position="23"/>
    </location>
</feature>
<proteinExistence type="predicted"/>
<name>A0A7J6L412_PERCH</name>
<organism evidence="3 4">
    <name type="scientific">Perkinsus chesapeaki</name>
    <name type="common">Clam parasite</name>
    <name type="synonym">Perkinsus andrewsi</name>
    <dbReference type="NCBI Taxonomy" id="330153"/>
    <lineage>
        <taxon>Eukaryota</taxon>
        <taxon>Sar</taxon>
        <taxon>Alveolata</taxon>
        <taxon>Perkinsozoa</taxon>
        <taxon>Perkinsea</taxon>
        <taxon>Perkinsida</taxon>
        <taxon>Perkinsidae</taxon>
        <taxon>Perkinsus</taxon>
    </lineage>
</organism>
<evidence type="ECO:0000256" key="1">
    <source>
        <dbReference type="ARBA" id="ARBA00022729"/>
    </source>
</evidence>
<dbReference type="SUPFAM" id="SSF53850">
    <property type="entry name" value="Periplasmic binding protein-like II"/>
    <property type="match status" value="1"/>
</dbReference>
<dbReference type="PANTHER" id="PTHR30006:SF2">
    <property type="entry name" value="ABC TRANSPORTER SUBSTRATE-BINDING PROTEIN"/>
    <property type="match status" value="1"/>
</dbReference>
<dbReference type="PROSITE" id="PS51257">
    <property type="entry name" value="PROKAR_LIPOPROTEIN"/>
    <property type="match status" value="1"/>
</dbReference>
<feature type="non-terminal residue" evidence="3">
    <location>
        <position position="283"/>
    </location>
</feature>
<dbReference type="Gene3D" id="3.40.190.10">
    <property type="entry name" value="Periplasmic binding protein-like II"/>
    <property type="match status" value="2"/>
</dbReference>
<dbReference type="EMBL" id="JAAPAO010000821">
    <property type="protein sequence ID" value="KAF4653436.1"/>
    <property type="molecule type" value="Genomic_DNA"/>
</dbReference>
<reference evidence="3 4" key="1">
    <citation type="submission" date="2020-04" db="EMBL/GenBank/DDBJ databases">
        <title>Perkinsus chesapeaki whole genome sequence.</title>
        <authorList>
            <person name="Bogema D.R."/>
        </authorList>
    </citation>
    <scope>NUCLEOTIDE SEQUENCE [LARGE SCALE GENOMIC DNA]</scope>
    <source>
        <strain evidence="3">ATCC PRA-425</strain>
    </source>
</reference>
<accession>A0A7J6L412</accession>
<evidence type="ECO:0000313" key="3">
    <source>
        <dbReference type="EMBL" id="KAF4653436.1"/>
    </source>
</evidence>
<dbReference type="Proteomes" id="UP000591131">
    <property type="component" value="Unassembled WGS sequence"/>
</dbReference>
<dbReference type="PANTHER" id="PTHR30006">
    <property type="entry name" value="THIAMINE-BINDING PERIPLASMIC PROTEIN-RELATED"/>
    <property type="match status" value="1"/>
</dbReference>
<dbReference type="Pfam" id="PF13343">
    <property type="entry name" value="SBP_bac_6"/>
    <property type="match status" value="1"/>
</dbReference>
<evidence type="ECO:0000256" key="2">
    <source>
        <dbReference type="SAM" id="SignalP"/>
    </source>
</evidence>
<keyword evidence="1 2" id="KW-0732">Signal</keyword>
<keyword evidence="4" id="KW-1185">Reference proteome</keyword>
<dbReference type="AlphaFoldDB" id="A0A7J6L412"/>
<gene>
    <name evidence="3" type="ORF">FOL47_010541</name>
</gene>